<name>A0A8S5N0H6_9CAUD</name>
<protein>
    <submittedName>
        <fullName evidence="1">Uncharacterized protein</fullName>
    </submittedName>
</protein>
<dbReference type="EMBL" id="BK015029">
    <property type="protein sequence ID" value="DAD87879.1"/>
    <property type="molecule type" value="Genomic_DNA"/>
</dbReference>
<evidence type="ECO:0000313" key="1">
    <source>
        <dbReference type="EMBL" id="DAD87879.1"/>
    </source>
</evidence>
<accession>A0A8S5N0H6</accession>
<proteinExistence type="predicted"/>
<organism evidence="1">
    <name type="scientific">Siphoviridae sp. ct43U4</name>
    <dbReference type="NCBI Taxonomy" id="2826285"/>
    <lineage>
        <taxon>Viruses</taxon>
        <taxon>Duplodnaviria</taxon>
        <taxon>Heunggongvirae</taxon>
        <taxon>Uroviricota</taxon>
        <taxon>Caudoviricetes</taxon>
    </lineage>
</organism>
<sequence>MSSSPYYKPSDNLLTTHNPTFTTSFSDIVDTLDTIF</sequence>
<reference evidence="1" key="1">
    <citation type="journal article" date="2021" name="Proc. Natl. Acad. Sci. U.S.A.">
        <title>A Catalog of Tens of Thousands of Viruses from Human Metagenomes Reveals Hidden Associations with Chronic Diseases.</title>
        <authorList>
            <person name="Tisza M.J."/>
            <person name="Buck C.B."/>
        </authorList>
    </citation>
    <scope>NUCLEOTIDE SEQUENCE</scope>
    <source>
        <strain evidence="1">Ct43U4</strain>
    </source>
</reference>